<gene>
    <name evidence="7" type="primary">lgt</name>
    <name evidence="8" type="ORF">SAMN02745728_00735</name>
</gene>
<evidence type="ECO:0000256" key="6">
    <source>
        <dbReference type="ARBA" id="ARBA00023136"/>
    </source>
</evidence>
<keyword evidence="4 7" id="KW-0812">Transmembrane</keyword>
<keyword evidence="5 7" id="KW-1133">Transmembrane helix</keyword>
<feature type="binding site" evidence="7">
    <location>
        <position position="139"/>
    </location>
    <ligand>
        <name>a 1,2-diacyl-sn-glycero-3-phospho-(1'-sn-glycerol)</name>
        <dbReference type="ChEBI" id="CHEBI:64716"/>
    </ligand>
</feature>
<dbReference type="PANTHER" id="PTHR30589">
    <property type="entry name" value="PROLIPOPROTEIN DIACYLGLYCERYL TRANSFERASE"/>
    <property type="match status" value="1"/>
</dbReference>
<name>A0A1M7SBV8_9BACT</name>
<comment type="similarity">
    <text evidence="1 7">Belongs to the Lgt family.</text>
</comment>
<reference evidence="8 9" key="1">
    <citation type="submission" date="2016-12" db="EMBL/GenBank/DDBJ databases">
        <authorList>
            <person name="Song W.-J."/>
            <person name="Kurnit D.M."/>
        </authorList>
    </citation>
    <scope>NUCLEOTIDE SEQUENCE [LARGE SCALE GENOMIC DNA]</scope>
    <source>
        <strain evidence="8 9">DSM 11393</strain>
    </source>
</reference>
<dbReference type="RefSeq" id="WP_072696426.1">
    <property type="nucleotide sequence ID" value="NZ_FRDI01000003.1"/>
</dbReference>
<accession>A0A1M7SBV8</accession>
<feature type="transmembrane region" description="Helical" evidence="7">
    <location>
        <begin position="19"/>
        <end position="36"/>
    </location>
</feature>
<dbReference type="AlphaFoldDB" id="A0A1M7SBV8"/>
<protein>
    <recommendedName>
        <fullName evidence="7">Phosphatidylglycerol--prolipoprotein diacylglyceryl transferase</fullName>
        <ecNumber evidence="7">2.5.1.145</ecNumber>
    </recommendedName>
</protein>
<keyword evidence="6 7" id="KW-0472">Membrane</keyword>
<comment type="subcellular location">
    <subcellularLocation>
        <location evidence="7">Cell membrane</location>
        <topology evidence="7">Multi-pass membrane protein</topology>
    </subcellularLocation>
</comment>
<dbReference type="Proteomes" id="UP000186469">
    <property type="component" value="Unassembled WGS sequence"/>
</dbReference>
<dbReference type="STRING" id="1121455.SAMN02745728_00735"/>
<dbReference type="EC" id="2.5.1.145" evidence="7"/>
<feature type="transmembrane region" description="Helical" evidence="7">
    <location>
        <begin position="56"/>
        <end position="76"/>
    </location>
</feature>
<keyword evidence="9" id="KW-1185">Reference proteome</keyword>
<dbReference type="GO" id="GO:0005886">
    <property type="term" value="C:plasma membrane"/>
    <property type="evidence" value="ECO:0007669"/>
    <property type="project" value="UniProtKB-SubCell"/>
</dbReference>
<dbReference type="Pfam" id="PF01790">
    <property type="entry name" value="LGT"/>
    <property type="match status" value="1"/>
</dbReference>
<evidence type="ECO:0000256" key="1">
    <source>
        <dbReference type="ARBA" id="ARBA00007150"/>
    </source>
</evidence>
<sequence length="260" mass="29406">MIVLSPIDPVAFSLGPLAVRWYGLSYLVGLSVAWWLGRYRAKQPNSYLKPAFIEDLVIYSAFGVLIGGRLGYILFYNFQHYLSHPLDIFSVWEGGMSFHGGVLGVICTVFLFSYLKYKDPIKVADFACPCIPPGLFFGRLGNFINSELWGRPTDAPWGVVFPNIGYPPRHPSQLYEALLEGLVLFIILWIYSSKPRKRFGPSGLFLLGYGVARFIVEFYREPDLQLGYIGFNWLTMGQLLSIPMILIGGAMLYYAEKVEK</sequence>
<dbReference type="GO" id="GO:0008961">
    <property type="term" value="F:phosphatidylglycerol-prolipoprotein diacylglyceryl transferase activity"/>
    <property type="evidence" value="ECO:0007669"/>
    <property type="project" value="UniProtKB-UniRule"/>
</dbReference>
<evidence type="ECO:0000256" key="7">
    <source>
        <dbReference type="HAMAP-Rule" id="MF_01147"/>
    </source>
</evidence>
<evidence type="ECO:0000256" key="2">
    <source>
        <dbReference type="ARBA" id="ARBA00022475"/>
    </source>
</evidence>
<dbReference type="OrthoDB" id="871140at2"/>
<comment type="function">
    <text evidence="7">Catalyzes the transfer of the diacylglyceryl group from phosphatidylglycerol to the sulfhydryl group of the N-terminal cysteine of a prolipoprotein, the first step in the formation of mature lipoproteins.</text>
</comment>
<feature type="transmembrane region" description="Helical" evidence="7">
    <location>
        <begin position="228"/>
        <end position="255"/>
    </location>
</feature>
<dbReference type="PANTHER" id="PTHR30589:SF0">
    <property type="entry name" value="PHOSPHATIDYLGLYCEROL--PROLIPOPROTEIN DIACYLGLYCERYL TRANSFERASE"/>
    <property type="match status" value="1"/>
</dbReference>
<dbReference type="UniPathway" id="UPA00664"/>
<comment type="catalytic activity">
    <reaction evidence="7">
        <text>L-cysteinyl-[prolipoprotein] + a 1,2-diacyl-sn-glycero-3-phospho-(1'-sn-glycerol) = an S-1,2-diacyl-sn-glyceryl-L-cysteinyl-[prolipoprotein] + sn-glycerol 1-phosphate + H(+)</text>
        <dbReference type="Rhea" id="RHEA:56712"/>
        <dbReference type="Rhea" id="RHEA-COMP:14679"/>
        <dbReference type="Rhea" id="RHEA-COMP:14680"/>
        <dbReference type="ChEBI" id="CHEBI:15378"/>
        <dbReference type="ChEBI" id="CHEBI:29950"/>
        <dbReference type="ChEBI" id="CHEBI:57685"/>
        <dbReference type="ChEBI" id="CHEBI:64716"/>
        <dbReference type="ChEBI" id="CHEBI:140658"/>
        <dbReference type="EC" id="2.5.1.145"/>
    </reaction>
</comment>
<organism evidence="8 9">
    <name type="scientific">Desulfovibrio litoralis DSM 11393</name>
    <dbReference type="NCBI Taxonomy" id="1121455"/>
    <lineage>
        <taxon>Bacteria</taxon>
        <taxon>Pseudomonadati</taxon>
        <taxon>Thermodesulfobacteriota</taxon>
        <taxon>Desulfovibrionia</taxon>
        <taxon>Desulfovibrionales</taxon>
        <taxon>Desulfovibrionaceae</taxon>
        <taxon>Desulfovibrio</taxon>
    </lineage>
</organism>
<evidence type="ECO:0000256" key="4">
    <source>
        <dbReference type="ARBA" id="ARBA00022692"/>
    </source>
</evidence>
<feature type="transmembrane region" description="Helical" evidence="7">
    <location>
        <begin position="96"/>
        <end position="115"/>
    </location>
</feature>
<evidence type="ECO:0000256" key="3">
    <source>
        <dbReference type="ARBA" id="ARBA00022679"/>
    </source>
</evidence>
<proteinExistence type="inferred from homology"/>
<keyword evidence="3 7" id="KW-0808">Transferase</keyword>
<keyword evidence="8" id="KW-0449">Lipoprotein</keyword>
<dbReference type="GO" id="GO:0042158">
    <property type="term" value="P:lipoprotein biosynthetic process"/>
    <property type="evidence" value="ECO:0007669"/>
    <property type="project" value="UniProtKB-UniRule"/>
</dbReference>
<dbReference type="EMBL" id="FRDI01000003">
    <property type="protein sequence ID" value="SHN55945.1"/>
    <property type="molecule type" value="Genomic_DNA"/>
</dbReference>
<evidence type="ECO:0000313" key="8">
    <source>
        <dbReference type="EMBL" id="SHN55945.1"/>
    </source>
</evidence>
<dbReference type="HAMAP" id="MF_01147">
    <property type="entry name" value="Lgt"/>
    <property type="match status" value="1"/>
</dbReference>
<dbReference type="InterPro" id="IPR001640">
    <property type="entry name" value="Lgt"/>
</dbReference>
<evidence type="ECO:0000313" key="9">
    <source>
        <dbReference type="Proteomes" id="UP000186469"/>
    </source>
</evidence>
<comment type="pathway">
    <text evidence="7">Protein modification; lipoprotein biosynthesis (diacylglyceryl transfer).</text>
</comment>
<dbReference type="PROSITE" id="PS01311">
    <property type="entry name" value="LGT"/>
    <property type="match status" value="1"/>
</dbReference>
<evidence type="ECO:0000256" key="5">
    <source>
        <dbReference type="ARBA" id="ARBA00022989"/>
    </source>
</evidence>
<feature type="transmembrane region" description="Helical" evidence="7">
    <location>
        <begin position="198"/>
        <end position="216"/>
    </location>
</feature>
<dbReference type="NCBIfam" id="TIGR00544">
    <property type="entry name" value="lgt"/>
    <property type="match status" value="1"/>
</dbReference>
<keyword evidence="2 7" id="KW-1003">Cell membrane</keyword>